<evidence type="ECO:0000313" key="1">
    <source>
        <dbReference type="EMBL" id="KAI4468982.1"/>
    </source>
</evidence>
<reference evidence="1" key="1">
    <citation type="submission" date="2022-04" db="EMBL/GenBank/DDBJ databases">
        <title>Chromosome-scale genome assembly of Holotrichia oblita Faldermann.</title>
        <authorList>
            <person name="Rongchong L."/>
        </authorList>
    </citation>
    <scope>NUCLEOTIDE SEQUENCE</scope>
    <source>
        <strain evidence="1">81SQS9</strain>
    </source>
</reference>
<organism evidence="1 2">
    <name type="scientific">Holotrichia oblita</name>
    <name type="common">Chafer beetle</name>
    <dbReference type="NCBI Taxonomy" id="644536"/>
    <lineage>
        <taxon>Eukaryota</taxon>
        <taxon>Metazoa</taxon>
        <taxon>Ecdysozoa</taxon>
        <taxon>Arthropoda</taxon>
        <taxon>Hexapoda</taxon>
        <taxon>Insecta</taxon>
        <taxon>Pterygota</taxon>
        <taxon>Neoptera</taxon>
        <taxon>Endopterygota</taxon>
        <taxon>Coleoptera</taxon>
        <taxon>Polyphaga</taxon>
        <taxon>Scarabaeiformia</taxon>
        <taxon>Scarabaeidae</taxon>
        <taxon>Melolonthinae</taxon>
        <taxon>Holotrichia</taxon>
    </lineage>
</organism>
<protein>
    <submittedName>
        <fullName evidence="1">Tax1 binding protein-related</fullName>
    </submittedName>
</protein>
<dbReference type="Proteomes" id="UP001056778">
    <property type="component" value="Chromosome 2"/>
</dbReference>
<name>A0ACB9TQ22_HOLOL</name>
<proteinExistence type="predicted"/>
<accession>A0ACB9TQ22</accession>
<gene>
    <name evidence="1" type="ORF">MML48_2g00019533</name>
</gene>
<comment type="caution">
    <text evidence="1">The sequence shown here is derived from an EMBL/GenBank/DDBJ whole genome shotgun (WGS) entry which is preliminary data.</text>
</comment>
<evidence type="ECO:0000313" key="2">
    <source>
        <dbReference type="Proteomes" id="UP001056778"/>
    </source>
</evidence>
<dbReference type="EMBL" id="CM043016">
    <property type="protein sequence ID" value="KAI4468982.1"/>
    <property type="molecule type" value="Genomic_DNA"/>
</dbReference>
<keyword evidence="2" id="KW-1185">Reference proteome</keyword>
<sequence length="521" mass="58932">MTDQELSQGLMEDSEDDGDRDLEMNDVFGDVPSDKDVLEENVEIFVMSEKDYAPLSLACVKTLHDKLYEKRKIAALEIEKMVKEFAAVDNTMQIKKLLKVLGEDFATSQNPHVRKGGLLGLAATSIALGKQTSQYTDELIKPILACFQDADLRVRYYACESLYNVVKVARSAVLPHFSAIFNALNKISTDPEQSVKNASELLDRLLKDIVTESTSFDLEGFMPLLRERIFTKSSFARQFVISWISVLDAVPDIDLIIYLPEILDGLFKILNDPSLEVKKMCETVLVTDIKETATAVNFTMLKLVALQANDINISGRIDMGAAEVEKYDLNLPSVVDVLTQFLLHNSVQTKVAVLRWIHHLYTQLPQKMCIYIDLLFPVLQRTLSDPADEVVQQCLVVIAEVISTPRLEIEDLNQDLRLELLKVPADECLVRALYGLLMLLPQTEAFAILKTRLSCIPSLHLHCDKRNQTEIKPVPARMSNIDFPKLLERFKSVQENHREYKKAMRAKDISSLDKDISNLDI</sequence>